<reference evidence="2 3" key="1">
    <citation type="submission" date="2021-01" db="EMBL/GenBank/DDBJ databases">
        <title>Genomics of switchgrass bacterial isolates.</title>
        <authorList>
            <person name="Shade A."/>
        </authorList>
    </citation>
    <scope>NUCLEOTIDE SEQUENCE [LARGE SCALE GENOMIC DNA]</scope>
    <source>
        <strain evidence="2 3">PvP111</strain>
    </source>
</reference>
<proteinExistence type="predicted"/>
<accession>A0ABS2KYY6</accession>
<dbReference type="Proteomes" id="UP000703038">
    <property type="component" value="Unassembled WGS sequence"/>
</dbReference>
<keyword evidence="1" id="KW-0472">Membrane</keyword>
<dbReference type="RefSeq" id="WP_204869794.1">
    <property type="nucleotide sequence ID" value="NZ_JAFBBK010000001.1"/>
</dbReference>
<keyword evidence="1" id="KW-0812">Transmembrane</keyword>
<keyword evidence="1" id="KW-1133">Transmembrane helix</keyword>
<feature type="transmembrane region" description="Helical" evidence="1">
    <location>
        <begin position="9"/>
        <end position="29"/>
    </location>
</feature>
<dbReference type="EMBL" id="JAFBBK010000001">
    <property type="protein sequence ID" value="MBM7417146.1"/>
    <property type="molecule type" value="Genomic_DNA"/>
</dbReference>
<protein>
    <recommendedName>
        <fullName evidence="4">DUF4175 domain-containing protein</fullName>
    </recommendedName>
</protein>
<keyword evidence="3" id="KW-1185">Reference proteome</keyword>
<sequence length="136" mass="14406">MDHERVGRAVAVVTAIYVVVLAVWALVLLPKAPDGTVPYQIAALVAGFGAALGLAMMAAGRPTADERRMRDHGLEGWAVVDEVREIGTGAEVDLTITVPGSGSYPGTVRREGSVRYEVGATVPVVVDPDDRTRIRL</sequence>
<comment type="caution">
    <text evidence="2">The sequence shown here is derived from an EMBL/GenBank/DDBJ whole genome shotgun (WGS) entry which is preliminary data.</text>
</comment>
<evidence type="ECO:0000313" key="3">
    <source>
        <dbReference type="Proteomes" id="UP000703038"/>
    </source>
</evidence>
<gene>
    <name evidence="2" type="ORF">JOE42_003879</name>
</gene>
<evidence type="ECO:0000313" key="2">
    <source>
        <dbReference type="EMBL" id="MBM7417146.1"/>
    </source>
</evidence>
<feature type="transmembrane region" description="Helical" evidence="1">
    <location>
        <begin position="41"/>
        <end position="60"/>
    </location>
</feature>
<evidence type="ECO:0008006" key="4">
    <source>
        <dbReference type="Google" id="ProtNLM"/>
    </source>
</evidence>
<name>A0ABS2KYY6_9NOCA</name>
<organism evidence="2 3">
    <name type="scientific">Rhodococcoides corynebacterioides</name>
    <dbReference type="NCBI Taxonomy" id="53972"/>
    <lineage>
        <taxon>Bacteria</taxon>
        <taxon>Bacillati</taxon>
        <taxon>Actinomycetota</taxon>
        <taxon>Actinomycetes</taxon>
        <taxon>Mycobacteriales</taxon>
        <taxon>Nocardiaceae</taxon>
        <taxon>Rhodococcoides</taxon>
    </lineage>
</organism>
<evidence type="ECO:0000256" key="1">
    <source>
        <dbReference type="SAM" id="Phobius"/>
    </source>
</evidence>